<keyword evidence="4" id="KW-1185">Reference proteome</keyword>
<evidence type="ECO:0000313" key="3">
    <source>
        <dbReference type="EMBL" id="SCY02280.1"/>
    </source>
</evidence>
<dbReference type="PANTHER" id="PTHR12526:SF630">
    <property type="entry name" value="GLYCOSYLTRANSFERASE"/>
    <property type="match status" value="1"/>
</dbReference>
<name>A0A1G5CJ07_9FLAO</name>
<dbReference type="GO" id="GO:0016757">
    <property type="term" value="F:glycosyltransferase activity"/>
    <property type="evidence" value="ECO:0007669"/>
    <property type="project" value="InterPro"/>
</dbReference>
<feature type="domain" description="Glycosyltransferase subfamily 4-like N-terminal" evidence="2">
    <location>
        <begin position="21"/>
        <end position="176"/>
    </location>
</feature>
<evidence type="ECO:0000259" key="1">
    <source>
        <dbReference type="Pfam" id="PF00534"/>
    </source>
</evidence>
<keyword evidence="3" id="KW-0808">Transferase</keyword>
<dbReference type="InterPro" id="IPR028098">
    <property type="entry name" value="Glyco_trans_4-like_N"/>
</dbReference>
<dbReference type="SUPFAM" id="SSF53756">
    <property type="entry name" value="UDP-Glycosyltransferase/glycogen phosphorylase"/>
    <property type="match status" value="1"/>
</dbReference>
<dbReference type="RefSeq" id="WP_244503405.1">
    <property type="nucleotide sequence ID" value="NZ_FMVF01000003.1"/>
</dbReference>
<sequence length="364" mass="40859">MDKVQYRSRKIAIVSHTLSGGGAERFSAVLGRMLDGLGYEIHHIVVNDAVDYAFAGTLFNLGKASAGQNIVSRKIGKGRLLKRYLDDAQIDTVIDNRSRNIWLREWLTKRIYGDRKKIYVVHSFKIDDYFPPFRWLARWLYADADAIVGVSQRIADEIQSKYGLTNTQVIYNPVEVTPTDAQNQNPNPDKYLLFLGRFDDKVKNFGLMLEAFALSGVHQQGYRLLLMGSGPDEGLLKHQIQRLQLQDSIQIVPFQSNPYTFLQNARFTLLTSRHEGFPMSLIESLALGVPVVSVDCPSGPSEIVQHEVNGLLVPNFDVAALSDAIKRLATDANLYDICKTNAMASVAHLSVESIGQQWQTMLEK</sequence>
<accession>A0A1G5CJ07</accession>
<dbReference type="EMBL" id="FMVF01000003">
    <property type="protein sequence ID" value="SCY02280.1"/>
    <property type="molecule type" value="Genomic_DNA"/>
</dbReference>
<proteinExistence type="predicted"/>
<dbReference type="STRING" id="490189.SAMN02927903_00552"/>
<reference evidence="3 4" key="1">
    <citation type="submission" date="2016-10" db="EMBL/GenBank/DDBJ databases">
        <authorList>
            <person name="de Groot N.N."/>
        </authorList>
    </citation>
    <scope>NUCLEOTIDE SEQUENCE [LARGE SCALE GENOMIC DNA]</scope>
    <source>
        <strain evidence="3 4">CGMCC 1.7031</strain>
    </source>
</reference>
<gene>
    <name evidence="3" type="ORF">SAMN02927903_00552</name>
</gene>
<dbReference type="InterPro" id="IPR001296">
    <property type="entry name" value="Glyco_trans_1"/>
</dbReference>
<organism evidence="3 4">
    <name type="scientific">Flavobacterium caeni</name>
    <dbReference type="NCBI Taxonomy" id="490189"/>
    <lineage>
        <taxon>Bacteria</taxon>
        <taxon>Pseudomonadati</taxon>
        <taxon>Bacteroidota</taxon>
        <taxon>Flavobacteriia</taxon>
        <taxon>Flavobacteriales</taxon>
        <taxon>Flavobacteriaceae</taxon>
        <taxon>Flavobacterium</taxon>
    </lineage>
</organism>
<dbReference type="AlphaFoldDB" id="A0A1G5CJ07"/>
<evidence type="ECO:0000313" key="4">
    <source>
        <dbReference type="Proteomes" id="UP000199354"/>
    </source>
</evidence>
<feature type="domain" description="Glycosyl transferase family 1" evidence="1">
    <location>
        <begin position="181"/>
        <end position="342"/>
    </location>
</feature>
<evidence type="ECO:0000259" key="2">
    <source>
        <dbReference type="Pfam" id="PF13439"/>
    </source>
</evidence>
<protein>
    <submittedName>
        <fullName evidence="3">Glycosyltransferase involved in cell wall bisynthesis</fullName>
    </submittedName>
</protein>
<dbReference type="PANTHER" id="PTHR12526">
    <property type="entry name" value="GLYCOSYLTRANSFERASE"/>
    <property type="match status" value="1"/>
</dbReference>
<dbReference type="Pfam" id="PF13439">
    <property type="entry name" value="Glyco_transf_4"/>
    <property type="match status" value="1"/>
</dbReference>
<dbReference type="Proteomes" id="UP000199354">
    <property type="component" value="Unassembled WGS sequence"/>
</dbReference>
<dbReference type="Pfam" id="PF00534">
    <property type="entry name" value="Glycos_transf_1"/>
    <property type="match status" value="1"/>
</dbReference>
<dbReference type="Gene3D" id="3.40.50.2000">
    <property type="entry name" value="Glycogen Phosphorylase B"/>
    <property type="match status" value="2"/>
</dbReference>